<dbReference type="PRINTS" id="PR00301">
    <property type="entry name" value="HEATSHOCK70"/>
</dbReference>
<dbReference type="Pfam" id="PF25782">
    <property type="entry name" value="TPR_CAND1"/>
    <property type="match status" value="2"/>
</dbReference>
<dbReference type="Gene3D" id="3.30.200.20">
    <property type="entry name" value="Phosphorylase Kinase, domain 1"/>
    <property type="match status" value="1"/>
</dbReference>
<dbReference type="SUPFAM" id="SSF100920">
    <property type="entry name" value="Heat shock protein 70kD (HSP70), peptide-binding domain"/>
    <property type="match status" value="1"/>
</dbReference>
<name>A0A3L6F7N7_MAIZE</name>
<dbReference type="InterPro" id="IPR039852">
    <property type="entry name" value="CAND1/CAND2"/>
</dbReference>
<organism evidence="6">
    <name type="scientific">Zea mays</name>
    <name type="common">Maize</name>
    <dbReference type="NCBI Taxonomy" id="4577"/>
    <lineage>
        <taxon>Eukaryota</taxon>
        <taxon>Viridiplantae</taxon>
        <taxon>Streptophyta</taxon>
        <taxon>Embryophyta</taxon>
        <taxon>Tracheophyta</taxon>
        <taxon>Spermatophyta</taxon>
        <taxon>Magnoliopsida</taxon>
        <taxon>Liliopsida</taxon>
        <taxon>Poales</taxon>
        <taxon>Poaceae</taxon>
        <taxon>PACMAD clade</taxon>
        <taxon>Panicoideae</taxon>
        <taxon>Andropogonodae</taxon>
        <taxon>Andropogoneae</taxon>
        <taxon>Tripsacinae</taxon>
        <taxon>Zea</taxon>
    </lineage>
</organism>
<dbReference type="SUPFAM" id="SSF48371">
    <property type="entry name" value="ARM repeat"/>
    <property type="match status" value="1"/>
</dbReference>
<dbReference type="GO" id="GO:0010265">
    <property type="term" value="P:SCF complex assembly"/>
    <property type="evidence" value="ECO:0007669"/>
    <property type="project" value="InterPro"/>
</dbReference>
<dbReference type="Gene3D" id="1.25.10.10">
    <property type="entry name" value="Leucine-rich Repeat Variant"/>
    <property type="match status" value="2"/>
</dbReference>
<sequence length="649" mass="72207">MEPRIGNRFRIGRKLGSGSFGEIYLGSFAIMPKKLVLVQKFPSWRVADKSPSPLQFGSMVVQAPTCRPTRRSQLNWSVPLFLRFMVMSLAVSAIKYRQTAGSRPPSESGNEYTDDEDASWKVRRASAKCLSAIIVSHPEMLAKMFLEACAKLIERFWEREENVKMDIFNTFIELLRQTGNVTKGQGDIDESSPRWLLKQEVPKVVKSINRQLREKSIKTKVGAFSVLKELVVVLPNCLADHFGSLVPGIEKALNDKSSTSNLKIEALVLTRLVMASHSPSVFHPYIKTTVVDFKPYIGPIYNAILGRLANQDQDQEVKECAISCMSLVVSTFGDGLERELLACLPILADRMGNEITRLTAVKKGGEKNILVFDLGGGTFDVSILTIDNGVFEVLATNGDTHLGGEDFDQRIMEYFIKLIKKKYNKDISKDSHALGKLRREAKRAKRALSNQHQVRVEIKSLFDGTDFSEPLTRARFEELNNDLFHKTMGPVKKDMEDAGLEKSQIHEIVLVDGSTRIPKVQQLLKDYFNGKEPNKGVNPDEAVAFGATVQGSILSGEGGDETKDILLLDVDPLTLGIETVGGVMTKLIPRNTVIPTKKSQVFTTYQDQQTTVSIQAFSVIANSPLRIDLSCVLDHVVSELTAFLRKVLA</sequence>
<evidence type="ECO:0000256" key="5">
    <source>
        <dbReference type="ARBA" id="ARBA00022840"/>
    </source>
</evidence>
<dbReference type="InterPro" id="IPR013126">
    <property type="entry name" value="Hsp_70_fam"/>
</dbReference>
<dbReference type="Proteomes" id="UP000251960">
    <property type="component" value="Chromosome 4"/>
</dbReference>
<keyword evidence="4" id="KW-0256">Endoplasmic reticulum</keyword>
<dbReference type="PROSITE" id="PS00329">
    <property type="entry name" value="HSP70_2"/>
    <property type="match status" value="1"/>
</dbReference>
<dbReference type="InterPro" id="IPR018181">
    <property type="entry name" value="Heat_shock_70_CS"/>
</dbReference>
<dbReference type="Gene3D" id="2.60.34.10">
    <property type="entry name" value="Substrate Binding Domain Of DNAk, Chain A, domain 1"/>
    <property type="match status" value="1"/>
</dbReference>
<dbReference type="PANTHER" id="PTHR12696">
    <property type="entry name" value="TIP120"/>
    <property type="match status" value="1"/>
</dbReference>
<dbReference type="InterPro" id="IPR016024">
    <property type="entry name" value="ARM-type_fold"/>
</dbReference>
<dbReference type="ExpressionAtlas" id="A0A3L6F7N7">
    <property type="expression patterns" value="baseline and differential"/>
</dbReference>
<evidence type="ECO:0000256" key="1">
    <source>
        <dbReference type="ARBA" id="ARBA00022737"/>
    </source>
</evidence>
<dbReference type="GO" id="GO:0005524">
    <property type="term" value="F:ATP binding"/>
    <property type="evidence" value="ECO:0007669"/>
    <property type="project" value="UniProtKB-KW"/>
</dbReference>
<keyword evidence="2" id="KW-0547">Nucleotide-binding</keyword>
<dbReference type="AlphaFoldDB" id="A0A3L6F7N7"/>
<reference evidence="6" key="1">
    <citation type="journal article" date="2018" name="Nat. Genet.">
        <title>Extensive intraspecific gene order and gene structural variations between Mo17 and other maize genomes.</title>
        <authorList>
            <person name="Sun S."/>
            <person name="Zhou Y."/>
            <person name="Chen J."/>
            <person name="Shi J."/>
            <person name="Zhao H."/>
            <person name="Zhao H."/>
            <person name="Song W."/>
            <person name="Zhang M."/>
            <person name="Cui Y."/>
            <person name="Dong X."/>
            <person name="Liu H."/>
            <person name="Ma X."/>
            <person name="Jiao Y."/>
            <person name="Wang B."/>
            <person name="Wei X."/>
            <person name="Stein J.C."/>
            <person name="Glaubitz J.C."/>
            <person name="Lu F."/>
            <person name="Yu G."/>
            <person name="Liang C."/>
            <person name="Fengler K."/>
            <person name="Li B."/>
            <person name="Rafalski A."/>
            <person name="Schnable P.S."/>
            <person name="Ware D.H."/>
            <person name="Buckler E.S."/>
            <person name="Lai J."/>
        </authorList>
    </citation>
    <scope>NUCLEOTIDE SEQUENCE [LARGE SCALE GENOMIC DNA]</scope>
    <source>
        <tissue evidence="6">Seedling</tissue>
    </source>
</reference>
<dbReference type="InterPro" id="IPR043129">
    <property type="entry name" value="ATPase_NBD"/>
</dbReference>
<keyword evidence="1" id="KW-0677">Repeat</keyword>
<dbReference type="SUPFAM" id="SSF53067">
    <property type="entry name" value="Actin-like ATPase domain"/>
    <property type="match status" value="1"/>
</dbReference>
<gene>
    <name evidence="6" type="primary">BIPE3_3</name>
    <name evidence="6" type="ORF">Zm00014a_020098</name>
</gene>
<dbReference type="Pfam" id="PF00012">
    <property type="entry name" value="HSP70"/>
    <property type="match status" value="1"/>
</dbReference>
<protein>
    <submittedName>
        <fullName evidence="6">Luminal-binding protein 3</fullName>
    </submittedName>
</protein>
<evidence type="ECO:0000256" key="4">
    <source>
        <dbReference type="ARBA" id="ARBA00022824"/>
    </source>
</evidence>
<accession>A0A3L6F7N7</accession>
<evidence type="ECO:0000313" key="6">
    <source>
        <dbReference type="EMBL" id="PWZ29099.1"/>
    </source>
</evidence>
<dbReference type="FunFam" id="3.90.640.10:FF:000002">
    <property type="entry name" value="Heat shock 70 kDa"/>
    <property type="match status" value="1"/>
</dbReference>
<dbReference type="Gene3D" id="3.90.640.10">
    <property type="entry name" value="Actin, Chain A, domain 4"/>
    <property type="match status" value="1"/>
</dbReference>
<evidence type="ECO:0000256" key="3">
    <source>
        <dbReference type="ARBA" id="ARBA00022786"/>
    </source>
</evidence>
<dbReference type="Gene3D" id="3.30.420.40">
    <property type="match status" value="2"/>
</dbReference>
<dbReference type="InterPro" id="IPR011989">
    <property type="entry name" value="ARM-like"/>
</dbReference>
<dbReference type="EMBL" id="NCVQ01000005">
    <property type="protein sequence ID" value="PWZ29099.1"/>
    <property type="molecule type" value="Genomic_DNA"/>
</dbReference>
<keyword evidence="5" id="KW-0067">ATP-binding</keyword>
<keyword evidence="3" id="KW-0833">Ubl conjugation pathway</keyword>
<dbReference type="GO" id="GO:0140662">
    <property type="term" value="F:ATP-dependent protein folding chaperone"/>
    <property type="evidence" value="ECO:0007669"/>
    <property type="project" value="InterPro"/>
</dbReference>
<dbReference type="FunFam" id="3.30.420.40:FF:000020">
    <property type="entry name" value="Chaperone protein HscA homolog"/>
    <property type="match status" value="1"/>
</dbReference>
<proteinExistence type="predicted"/>
<evidence type="ECO:0000256" key="2">
    <source>
        <dbReference type="ARBA" id="ARBA00022741"/>
    </source>
</evidence>
<dbReference type="InterPro" id="IPR029047">
    <property type="entry name" value="HSP70_peptide-bd_sf"/>
</dbReference>
<comment type="caution">
    <text evidence="6">The sequence shown here is derived from an EMBL/GenBank/DDBJ whole genome shotgun (WGS) entry which is preliminary data.</text>
</comment>